<accession>A0ABD6BXC8</accession>
<name>A0ABD6BXC8_9EURY</name>
<evidence type="ECO:0000313" key="1">
    <source>
        <dbReference type="EMBL" id="MFD1569817.1"/>
    </source>
</evidence>
<gene>
    <name evidence="1" type="ORF">ACFR9T_04335</name>
</gene>
<proteinExistence type="predicted"/>
<dbReference type="Proteomes" id="UP001597185">
    <property type="component" value="Unassembled WGS sequence"/>
</dbReference>
<protein>
    <submittedName>
        <fullName evidence="1">CTP synthetase</fullName>
    </submittedName>
</protein>
<reference evidence="1 2" key="1">
    <citation type="journal article" date="2019" name="Int. J. Syst. Evol. Microbiol.">
        <title>The Global Catalogue of Microorganisms (GCM) 10K type strain sequencing project: providing services to taxonomists for standard genome sequencing and annotation.</title>
        <authorList>
            <consortium name="The Broad Institute Genomics Platform"/>
            <consortium name="The Broad Institute Genome Sequencing Center for Infectious Disease"/>
            <person name="Wu L."/>
            <person name="Ma J."/>
        </authorList>
    </citation>
    <scope>NUCLEOTIDE SEQUENCE [LARGE SCALE GENOMIC DNA]</scope>
    <source>
        <strain evidence="1 2">CGMCC 1.12689</strain>
    </source>
</reference>
<comment type="caution">
    <text evidence="1">The sequence shown here is derived from an EMBL/GenBank/DDBJ whole genome shotgun (WGS) entry which is preliminary data.</text>
</comment>
<organism evidence="1 2">
    <name type="scientific">Halorubrum laminariae</name>
    <dbReference type="NCBI Taxonomy" id="1433523"/>
    <lineage>
        <taxon>Archaea</taxon>
        <taxon>Methanobacteriati</taxon>
        <taxon>Methanobacteriota</taxon>
        <taxon>Stenosarchaea group</taxon>
        <taxon>Halobacteria</taxon>
        <taxon>Halobacteriales</taxon>
        <taxon>Haloferacaceae</taxon>
        <taxon>Halorubrum</taxon>
    </lineage>
</organism>
<dbReference type="Pfam" id="PF23443">
    <property type="entry name" value="DUF7126"/>
    <property type="match status" value="1"/>
</dbReference>
<dbReference type="RefSeq" id="WP_256418233.1">
    <property type="nucleotide sequence ID" value="NZ_JANHDL010000005.1"/>
</dbReference>
<sequence>MAEIPTRTDGGSDETTIAVVAGPDEHGLGDELAALGVTVRRIEGLVTAETLRDAGIDEATYVVLTDVEEATGIPIAKEINPDALAVTYAERSLPEFVAGVADLAIDPALMGPEMVAEELTGTGTENDS</sequence>
<keyword evidence="2" id="KW-1185">Reference proteome</keyword>
<dbReference type="AlphaFoldDB" id="A0ABD6BXC8"/>
<dbReference type="InterPro" id="IPR055550">
    <property type="entry name" value="DUF7126"/>
</dbReference>
<evidence type="ECO:0000313" key="2">
    <source>
        <dbReference type="Proteomes" id="UP001597185"/>
    </source>
</evidence>
<dbReference type="EMBL" id="JBHUDB010000001">
    <property type="protein sequence ID" value="MFD1569817.1"/>
    <property type="molecule type" value="Genomic_DNA"/>
</dbReference>